<dbReference type="AlphaFoldDB" id="A0A7K8NCQ5"/>
<evidence type="ECO:0000256" key="4">
    <source>
        <dbReference type="ARBA" id="ARBA00022786"/>
    </source>
</evidence>
<evidence type="ECO:0000256" key="5">
    <source>
        <dbReference type="ARBA" id="ARBA00031516"/>
    </source>
</evidence>
<keyword evidence="4" id="KW-0833">Ubl conjugation pathway</keyword>
<evidence type="ECO:0000256" key="1">
    <source>
        <dbReference type="ARBA" id="ARBA00010789"/>
    </source>
</evidence>
<dbReference type="InterPro" id="IPR056580">
    <property type="entry name" value="Ufl1_dom"/>
</dbReference>
<feature type="non-terminal residue" evidence="10">
    <location>
        <position position="1"/>
    </location>
</feature>
<feature type="domain" description="E3 UFM1-protein ligase 1-like" evidence="8">
    <location>
        <begin position="514"/>
        <end position="632"/>
    </location>
</feature>
<dbReference type="Pfam" id="PF25870">
    <property type="entry name" value="WHD_UFL1_5th"/>
    <property type="match status" value="1"/>
</dbReference>
<evidence type="ECO:0000259" key="9">
    <source>
        <dbReference type="Pfam" id="PF25041"/>
    </source>
</evidence>
<evidence type="ECO:0000313" key="11">
    <source>
        <dbReference type="Proteomes" id="UP000524187"/>
    </source>
</evidence>
<dbReference type="InterPro" id="IPR056761">
    <property type="entry name" value="Ufl1-like_C"/>
</dbReference>
<feature type="domain" description="E3 UFM1-protein ligase-like C-terminal" evidence="9">
    <location>
        <begin position="638"/>
        <end position="757"/>
    </location>
</feature>
<protein>
    <recommendedName>
        <fullName evidence="2">E3 UFM1-protein ligase 1</fullName>
    </recommendedName>
    <alternativeName>
        <fullName evidence="5">E3 UFM1-protein transferase 1</fullName>
    </alternativeName>
</protein>
<organism evidence="10 11">
    <name type="scientific">Casuarius casuarius</name>
    <name type="common">Southern cassowary</name>
    <name type="synonym">Struthio casuarius</name>
    <dbReference type="NCBI Taxonomy" id="8787"/>
    <lineage>
        <taxon>Eukaryota</taxon>
        <taxon>Metazoa</taxon>
        <taxon>Chordata</taxon>
        <taxon>Craniata</taxon>
        <taxon>Vertebrata</taxon>
        <taxon>Euteleostomi</taxon>
        <taxon>Archelosauria</taxon>
        <taxon>Archosauria</taxon>
        <taxon>Dinosauria</taxon>
        <taxon>Saurischia</taxon>
        <taxon>Theropoda</taxon>
        <taxon>Coelurosauria</taxon>
        <taxon>Aves</taxon>
        <taxon>Palaeognathae</taxon>
        <taxon>Casuariiformes</taxon>
        <taxon>Casuariidae</taxon>
        <taxon>Casuarius</taxon>
    </lineage>
</organism>
<dbReference type="InterPro" id="IPR018611">
    <property type="entry name" value="Ufl1"/>
</dbReference>
<feature type="compositionally biased region" description="Basic residues" evidence="6">
    <location>
        <begin position="419"/>
        <end position="428"/>
    </location>
</feature>
<dbReference type="Pfam" id="PF09743">
    <property type="entry name" value="E3_UFM1_ligase"/>
    <property type="match status" value="1"/>
</dbReference>
<feature type="non-terminal residue" evidence="10">
    <location>
        <position position="769"/>
    </location>
</feature>
<dbReference type="GO" id="GO:1990592">
    <property type="term" value="P:protein K69-linked ufmylation"/>
    <property type="evidence" value="ECO:0007669"/>
    <property type="project" value="TreeGrafter"/>
</dbReference>
<evidence type="ECO:0000259" key="7">
    <source>
        <dbReference type="Pfam" id="PF09743"/>
    </source>
</evidence>
<dbReference type="PANTHER" id="PTHR31057:SF0">
    <property type="entry name" value="E3 UFM1-PROTEIN LIGASE 1"/>
    <property type="match status" value="1"/>
</dbReference>
<feature type="region of interest" description="Disordered" evidence="6">
    <location>
        <begin position="722"/>
        <end position="741"/>
    </location>
</feature>
<evidence type="ECO:0000259" key="8">
    <source>
        <dbReference type="Pfam" id="PF23659"/>
    </source>
</evidence>
<dbReference type="EMBL" id="VWPT01000074">
    <property type="protein sequence ID" value="NXE50751.1"/>
    <property type="molecule type" value="Genomic_DNA"/>
</dbReference>
<evidence type="ECO:0000256" key="3">
    <source>
        <dbReference type="ARBA" id="ARBA00022679"/>
    </source>
</evidence>
<sequence length="769" mass="86413">RLSERNCIEIVTKLIAEKQLEVVHTLDGKEYITPAQISREIRDELHVCGGRVNIVDLKQVINVDLLHIENRANDIVKSDKTVQLVLGQLIDESYLDQLAEEVNDKLQETGQVTISELCKAYDLPGDFLTQALSRHLGKIIHGQLDQDNHGVIYTEAFVSRHRARIRGLFSAITRPTPVSNLITRYGFQEHLLYSVLEELVNTGRLKGTVVGGRQDKAVFVPDIYARTQSNWVDSFFKQNGYLEFDALYRLGIPDPAGYIKKRYKSTQLLFLRAACVGQEIVAQVEASVEEAISSGNWIDVATLLPSSLSAEDAGILLQQVMRSFNKHSSGLVFSDTIVVSEKFLSSCVDLFSALMQQKAEKEMKNNPVNLITEEDLKQASLLENSYANKKDKKDERRKKATEGSGTVRGGGGGNAREIKIKKTKKKGRKDADSDEESQTTSTSLSNKQPEFPFLSQEEIQDVLKTHIEDCPEELITELAGHLIRPLTKRYQEVVRSVFTSSTSSSSGASRRQTMKDLQEEFSNLYNNIRLFEKGTKHFTDETQTNLAKHLLKTVCTDITNLIFNFLASDSMMRTENSSAITSEVRTKILGKLPEDTKGPLTKLHTSLNGKSLEDFLSYLDSAADVCDIMVKKGDKKKERQVLFQHRQALIEQLKVTEDPALVLHLTSVLLFQFSTHCMLHAPGRSVPQIINFLSSKIPEDQHSLLVQYQGLVVKQLIGQSKRTEQGDGDTTDNPEEEEQADTIRKELQEITTCIKDLVLRPRKSSVTEE</sequence>
<dbReference type="GO" id="GO:0032434">
    <property type="term" value="P:regulation of proteasomal ubiquitin-dependent protein catabolic process"/>
    <property type="evidence" value="ECO:0007669"/>
    <property type="project" value="TreeGrafter"/>
</dbReference>
<keyword evidence="11" id="KW-1185">Reference proteome</keyword>
<dbReference type="GO" id="GO:0061666">
    <property type="term" value="F:UFM1 ligase activity"/>
    <property type="evidence" value="ECO:0007669"/>
    <property type="project" value="InterPro"/>
</dbReference>
<reference evidence="10 11" key="1">
    <citation type="submission" date="2019-09" db="EMBL/GenBank/DDBJ databases">
        <title>Bird 10,000 Genomes (B10K) Project - Family phase.</title>
        <authorList>
            <person name="Zhang G."/>
        </authorList>
    </citation>
    <scope>NUCLEOTIDE SEQUENCE [LARGE SCALE GENOMIC DNA]</scope>
    <source>
        <strain evidence="10">B10K-LSUMZ-50683</strain>
        <tissue evidence="10">Muscle</tissue>
    </source>
</reference>
<dbReference type="GO" id="GO:0034976">
    <property type="term" value="P:response to endoplasmic reticulum stress"/>
    <property type="evidence" value="ECO:0007669"/>
    <property type="project" value="TreeGrafter"/>
</dbReference>
<evidence type="ECO:0000256" key="2">
    <source>
        <dbReference type="ARBA" id="ARBA00019780"/>
    </source>
</evidence>
<feature type="domain" description="E3 UFM1-protein ligase 1-like N-terminal" evidence="7">
    <location>
        <begin position="1"/>
        <end position="258"/>
    </location>
</feature>
<accession>A0A7K8NCQ5</accession>
<evidence type="ECO:0000313" key="10">
    <source>
        <dbReference type="EMBL" id="NXE50751.1"/>
    </source>
</evidence>
<dbReference type="InterPro" id="IPR056579">
    <property type="entry name" value="Ufl1_N"/>
</dbReference>
<dbReference type="Pfam" id="PF25041">
    <property type="entry name" value="UFL1_C"/>
    <property type="match status" value="1"/>
</dbReference>
<dbReference type="Pfam" id="PF23659">
    <property type="entry name" value="UFL1"/>
    <property type="match status" value="1"/>
</dbReference>
<comment type="similarity">
    <text evidence="1">Belongs to the UFL1 family.</text>
</comment>
<proteinExistence type="inferred from homology"/>
<keyword evidence="10" id="KW-0436">Ligase</keyword>
<keyword evidence="3" id="KW-0808">Transferase</keyword>
<dbReference type="PANTHER" id="PTHR31057">
    <property type="entry name" value="E3 UFM1-PROTEIN LIGASE 1"/>
    <property type="match status" value="1"/>
</dbReference>
<dbReference type="GO" id="GO:0005789">
    <property type="term" value="C:endoplasmic reticulum membrane"/>
    <property type="evidence" value="ECO:0007669"/>
    <property type="project" value="TreeGrafter"/>
</dbReference>
<evidence type="ECO:0000256" key="6">
    <source>
        <dbReference type="SAM" id="MobiDB-lite"/>
    </source>
</evidence>
<gene>
    <name evidence="10" type="primary">Ufl1</name>
    <name evidence="10" type="ORF">CASCAS_R14198</name>
</gene>
<comment type="caution">
    <text evidence="10">The sequence shown here is derived from an EMBL/GenBank/DDBJ whole genome shotgun (WGS) entry which is preliminary data.</text>
</comment>
<feature type="region of interest" description="Disordered" evidence="6">
    <location>
        <begin position="383"/>
        <end position="452"/>
    </location>
</feature>
<name>A0A7K8NCQ5_CASCA</name>
<dbReference type="GO" id="GO:0016874">
    <property type="term" value="F:ligase activity"/>
    <property type="evidence" value="ECO:0007669"/>
    <property type="project" value="UniProtKB-KW"/>
</dbReference>
<feature type="compositionally biased region" description="Acidic residues" evidence="6">
    <location>
        <begin position="726"/>
        <end position="740"/>
    </location>
</feature>
<dbReference type="Proteomes" id="UP000524187">
    <property type="component" value="Unassembled WGS sequence"/>
</dbReference>